<proteinExistence type="predicted"/>
<dbReference type="EMBL" id="BQNB010012240">
    <property type="protein sequence ID" value="GJT01022.1"/>
    <property type="molecule type" value="Genomic_DNA"/>
</dbReference>
<evidence type="ECO:0000313" key="4">
    <source>
        <dbReference type="EMBL" id="GJT01022.1"/>
    </source>
</evidence>
<keyword evidence="1" id="KW-0175">Coiled coil</keyword>
<reference evidence="4" key="2">
    <citation type="submission" date="2022-01" db="EMBL/GenBank/DDBJ databases">
        <authorList>
            <person name="Yamashiro T."/>
            <person name="Shiraishi A."/>
            <person name="Satake H."/>
            <person name="Nakayama K."/>
        </authorList>
    </citation>
    <scope>NUCLEOTIDE SEQUENCE</scope>
</reference>
<name>A0ABQ5AH08_9ASTR</name>
<dbReference type="Pfam" id="PF22936">
    <property type="entry name" value="Pol_BBD"/>
    <property type="match status" value="1"/>
</dbReference>
<reference evidence="4" key="1">
    <citation type="journal article" date="2022" name="Int. J. Mol. Sci.">
        <title>Draft Genome of Tanacetum Coccineum: Genomic Comparison of Closely Related Tanacetum-Family Plants.</title>
        <authorList>
            <person name="Yamashiro T."/>
            <person name="Shiraishi A."/>
            <person name="Nakayama K."/>
            <person name="Satake H."/>
        </authorList>
    </citation>
    <scope>NUCLEOTIDE SEQUENCE</scope>
</reference>
<protein>
    <recommendedName>
        <fullName evidence="3">Retrovirus-related Pol polyprotein from transposon TNT 1-94-like beta-barrel domain-containing protein</fullName>
    </recommendedName>
</protein>
<feature type="region of interest" description="Disordered" evidence="2">
    <location>
        <begin position="393"/>
        <end position="424"/>
    </location>
</feature>
<evidence type="ECO:0000256" key="2">
    <source>
        <dbReference type="SAM" id="MobiDB-lite"/>
    </source>
</evidence>
<feature type="coiled-coil region" evidence="1">
    <location>
        <begin position="237"/>
        <end position="271"/>
    </location>
</feature>
<comment type="caution">
    <text evidence="4">The sequence shown here is derived from an EMBL/GenBank/DDBJ whole genome shotgun (WGS) entry which is preliminary data.</text>
</comment>
<evidence type="ECO:0000313" key="5">
    <source>
        <dbReference type="Proteomes" id="UP001151760"/>
    </source>
</evidence>
<accession>A0ABQ5AH08</accession>
<feature type="coiled-coil region" evidence="1">
    <location>
        <begin position="101"/>
        <end position="142"/>
    </location>
</feature>
<dbReference type="InterPro" id="IPR054722">
    <property type="entry name" value="PolX-like_BBD"/>
</dbReference>
<dbReference type="Proteomes" id="UP001151760">
    <property type="component" value="Unassembled WGS sequence"/>
</dbReference>
<keyword evidence="5" id="KW-1185">Reference proteome</keyword>
<feature type="domain" description="Retrovirus-related Pol polyprotein from transposon TNT 1-94-like beta-barrel" evidence="3">
    <location>
        <begin position="561"/>
        <end position="609"/>
    </location>
</feature>
<sequence>MLEKKVNTTPVDYARLNQLSQDFVKRFAPQTKLSAEQAFWSQNSVISPEPTLSSRPTKVEVPKELPKVSMVNSSLKKLKHHLAGFDVDLFNTFNQYLVNELSEVQNVFHQMEQAMEQHRLESKTSEVKMNQVLNENEQLLEQFISKDIVNIIVNSSVDIASVNVHECEKCLKLETELLNKKDFVEKEIYDKLFKSFATLEKHCISLEVDTQLNQEIFKRDNSISNQSAPSFDQLFELNELKAHSQEKDTVIKKLKERIKSLSGKMNKVKIKKDIEEIETINIELDHRVTKLIAENEHLKQTYKQLYDSIKPTRIRSKEQCDDLINQVNLKSVEISDLNVSLQEKVLEITALKDDLRKLKRKDLADNAVTKHTIDPEMIKINVEYLNPRLLNNRVRPSTSASGSQPSGNRKKYKILQTPSSTQKNKYSKLNANSELKYVKCNGCMLSDNHDLCVLDFINNVNAHNKSKSVKKIGNACPLTRITTTTEVPLRKPTALDNETSKPVKTLVYLRKPRKSKTNGPVSKSKVFKSVSANKKKPIQTCGSIVFDVPSSTLAECRDKFLGTVKFGNDHVANILGYGDYQIRNVTISRVYYVEGLVHNLFSVGQFCDSNLEVAFR</sequence>
<evidence type="ECO:0000256" key="1">
    <source>
        <dbReference type="SAM" id="Coils"/>
    </source>
</evidence>
<evidence type="ECO:0000259" key="3">
    <source>
        <dbReference type="Pfam" id="PF22936"/>
    </source>
</evidence>
<feature type="compositionally biased region" description="Polar residues" evidence="2">
    <location>
        <begin position="394"/>
        <end position="407"/>
    </location>
</feature>
<gene>
    <name evidence="4" type="ORF">Tco_0822191</name>
</gene>
<organism evidence="4 5">
    <name type="scientific">Tanacetum coccineum</name>
    <dbReference type="NCBI Taxonomy" id="301880"/>
    <lineage>
        <taxon>Eukaryota</taxon>
        <taxon>Viridiplantae</taxon>
        <taxon>Streptophyta</taxon>
        <taxon>Embryophyta</taxon>
        <taxon>Tracheophyta</taxon>
        <taxon>Spermatophyta</taxon>
        <taxon>Magnoliopsida</taxon>
        <taxon>eudicotyledons</taxon>
        <taxon>Gunneridae</taxon>
        <taxon>Pentapetalae</taxon>
        <taxon>asterids</taxon>
        <taxon>campanulids</taxon>
        <taxon>Asterales</taxon>
        <taxon>Asteraceae</taxon>
        <taxon>Asteroideae</taxon>
        <taxon>Anthemideae</taxon>
        <taxon>Anthemidinae</taxon>
        <taxon>Tanacetum</taxon>
    </lineage>
</organism>